<name>A0A7C4R6J6_UNCC3</name>
<evidence type="ECO:0000313" key="1">
    <source>
        <dbReference type="EMBL" id="HGT71323.1"/>
    </source>
</evidence>
<dbReference type="EMBL" id="DSYQ01000019">
    <property type="protein sequence ID" value="HGT71323.1"/>
    <property type="molecule type" value="Genomic_DNA"/>
</dbReference>
<proteinExistence type="predicted"/>
<dbReference type="AlphaFoldDB" id="A0A7C4R6J6"/>
<reference evidence="1" key="1">
    <citation type="journal article" date="2020" name="mSystems">
        <title>Genome- and Community-Level Interaction Insights into Carbon Utilization and Element Cycling Functions of Hydrothermarchaeota in Hydrothermal Sediment.</title>
        <authorList>
            <person name="Zhou Z."/>
            <person name="Liu Y."/>
            <person name="Xu W."/>
            <person name="Pan J."/>
            <person name="Luo Z.H."/>
            <person name="Li M."/>
        </authorList>
    </citation>
    <scope>NUCLEOTIDE SEQUENCE [LARGE SCALE GENOMIC DNA]</scope>
    <source>
        <strain evidence="1">SpSt-579</strain>
    </source>
</reference>
<organism evidence="1">
    <name type="scientific">candidate division CPR3 bacterium</name>
    <dbReference type="NCBI Taxonomy" id="2268181"/>
    <lineage>
        <taxon>Bacteria</taxon>
        <taxon>Bacteria division CPR3</taxon>
    </lineage>
</organism>
<comment type="caution">
    <text evidence="1">The sequence shown here is derived from an EMBL/GenBank/DDBJ whole genome shotgun (WGS) entry which is preliminary data.</text>
</comment>
<gene>
    <name evidence="1" type="ORF">ENT43_03635</name>
</gene>
<protein>
    <submittedName>
        <fullName evidence="1">Uncharacterized protein</fullName>
    </submittedName>
</protein>
<accession>A0A7C4R6J6</accession>
<sequence length="78" mass="8483">MAKISKAKTTKVKKTSPKKPPFPIPHYVCTGGCKTVSLTPGKCQVTGCPRVRNPLTECRCIDGKHGDLLFKNATLISR</sequence>